<dbReference type="GO" id="GO:0005576">
    <property type="term" value="C:extracellular region"/>
    <property type="evidence" value="ECO:0007669"/>
    <property type="project" value="InterPro"/>
</dbReference>
<dbReference type="PANTHER" id="PTHR14096:SF59">
    <property type="entry name" value="APOLIPOPROTEIN L, 1 ISOFORM X1"/>
    <property type="match status" value="1"/>
</dbReference>
<keyword evidence="5" id="KW-1185">Reference proteome</keyword>
<dbReference type="Ensembl" id="ENSFHET00000008166.1">
    <property type="protein sequence ID" value="ENSFHEP00000024354.1"/>
    <property type="gene ID" value="ENSFHEG00000005757.1"/>
</dbReference>
<evidence type="ECO:0000256" key="1">
    <source>
        <dbReference type="ARBA" id="ARBA00010090"/>
    </source>
</evidence>
<evidence type="ECO:0000256" key="3">
    <source>
        <dbReference type="SAM" id="Phobius"/>
    </source>
</evidence>
<protein>
    <submittedName>
        <fullName evidence="4">RhoGEF domain-containing protein gxcI-like</fullName>
    </submittedName>
</protein>
<dbReference type="PANTHER" id="PTHR14096">
    <property type="entry name" value="APOLIPOPROTEIN L"/>
    <property type="match status" value="1"/>
</dbReference>
<accession>A0A3Q2QCP0</accession>
<dbReference type="Pfam" id="PF05461">
    <property type="entry name" value="ApoL"/>
    <property type="match status" value="1"/>
</dbReference>
<organism evidence="4 5">
    <name type="scientific">Fundulus heteroclitus</name>
    <name type="common">Killifish</name>
    <name type="synonym">Mummichog</name>
    <dbReference type="NCBI Taxonomy" id="8078"/>
    <lineage>
        <taxon>Eukaryota</taxon>
        <taxon>Metazoa</taxon>
        <taxon>Chordata</taxon>
        <taxon>Craniata</taxon>
        <taxon>Vertebrata</taxon>
        <taxon>Euteleostomi</taxon>
        <taxon>Actinopterygii</taxon>
        <taxon>Neopterygii</taxon>
        <taxon>Teleostei</taxon>
        <taxon>Neoteleostei</taxon>
        <taxon>Acanthomorphata</taxon>
        <taxon>Ovalentaria</taxon>
        <taxon>Atherinomorphae</taxon>
        <taxon>Cyprinodontiformes</taxon>
        <taxon>Fundulidae</taxon>
        <taxon>Fundulus</taxon>
    </lineage>
</organism>
<feature type="transmembrane region" description="Helical" evidence="3">
    <location>
        <begin position="274"/>
        <end position="297"/>
    </location>
</feature>
<evidence type="ECO:0000313" key="4">
    <source>
        <dbReference type="Ensembl" id="ENSFHEP00000024354.1"/>
    </source>
</evidence>
<dbReference type="GO" id="GO:0016020">
    <property type="term" value="C:membrane"/>
    <property type="evidence" value="ECO:0007669"/>
    <property type="project" value="TreeGrafter"/>
</dbReference>
<feature type="region of interest" description="Disordered" evidence="2">
    <location>
        <begin position="1"/>
        <end position="98"/>
    </location>
</feature>
<reference evidence="4" key="2">
    <citation type="submission" date="2025-09" db="UniProtKB">
        <authorList>
            <consortium name="Ensembl"/>
        </authorList>
    </citation>
    <scope>IDENTIFICATION</scope>
</reference>
<dbReference type="GO" id="GO:0008289">
    <property type="term" value="F:lipid binding"/>
    <property type="evidence" value="ECO:0007669"/>
    <property type="project" value="InterPro"/>
</dbReference>
<keyword evidence="3" id="KW-1133">Transmembrane helix</keyword>
<feature type="transmembrane region" description="Helical" evidence="3">
    <location>
        <begin position="248"/>
        <end position="268"/>
    </location>
</feature>
<evidence type="ECO:0000313" key="5">
    <source>
        <dbReference type="Proteomes" id="UP000265000"/>
    </source>
</evidence>
<sequence length="441" mass="49411">MIPRPAHKPPLPPMLHETNGSNSKVAGGPQDNHQGTNSNTSVRKPPPVPPRLEVPSLYHGRENPTPQPRDTTSRNRAPPLPRPRIYQSASMLDLSNLEGRETPYLSNYEEEHYNSSQSSQYTNNFNPPYTEIIQDFDFHRARASTRRYDADNQSTNSNMYQFSDDISELLLWLKRVSKQSDIQTLYGLNMEDEISCFRRQAMHVRKARRLYGLLMMKRKDALQNSLKEFRAICERLDKVQKTNKNMGIAGGTTGAVGGVTAVVGIALAPMTMGVSLIATAVGAGIAASAGGFGAHAAKANKKVVNRETVEKLVNDYKSDVADLEQCLHYILCAMKELQRHNVVKMQKAGAPQDALRMADLSRAVLKNNTYSSRQMSSSPGGMTSESLLKQFVAEFDFYFTEKSGRKLKKSNKSRFSVRVCTLVRNLQEELNYLTQMWETLS</sequence>
<comment type="similarity">
    <text evidence="1">Belongs to the apolipoprotein L family.</text>
</comment>
<proteinExistence type="inferred from homology"/>
<dbReference type="GO" id="GO:0006869">
    <property type="term" value="P:lipid transport"/>
    <property type="evidence" value="ECO:0007669"/>
    <property type="project" value="InterPro"/>
</dbReference>
<evidence type="ECO:0000256" key="2">
    <source>
        <dbReference type="SAM" id="MobiDB-lite"/>
    </source>
</evidence>
<dbReference type="GeneTree" id="ENSGT01030000234789"/>
<dbReference type="GO" id="GO:0042157">
    <property type="term" value="P:lipoprotein metabolic process"/>
    <property type="evidence" value="ECO:0007669"/>
    <property type="project" value="InterPro"/>
</dbReference>
<keyword evidence="3" id="KW-0472">Membrane</keyword>
<name>A0A3Q2QCP0_FUNHE</name>
<dbReference type="AlphaFoldDB" id="A0A3Q2QCP0"/>
<dbReference type="Proteomes" id="UP000265000">
    <property type="component" value="Unplaced"/>
</dbReference>
<feature type="compositionally biased region" description="Polar residues" evidence="2">
    <location>
        <begin position="31"/>
        <end position="40"/>
    </location>
</feature>
<dbReference type="InterPro" id="IPR008405">
    <property type="entry name" value="ApoL"/>
</dbReference>
<keyword evidence="3" id="KW-0812">Transmembrane</keyword>
<reference evidence="4" key="1">
    <citation type="submission" date="2025-08" db="UniProtKB">
        <authorList>
            <consortium name="Ensembl"/>
        </authorList>
    </citation>
    <scope>IDENTIFICATION</scope>
</reference>